<proteinExistence type="predicted"/>
<comment type="caution">
    <text evidence="1">The sequence shown here is derived from an EMBL/GenBank/DDBJ whole genome shotgun (WGS) entry which is preliminary data.</text>
</comment>
<accession>A0AAE8M5X3</accession>
<dbReference type="EMBL" id="ONZP01000133">
    <property type="protein sequence ID" value="SPJ74724.1"/>
    <property type="molecule type" value="Genomic_DNA"/>
</dbReference>
<sequence>MQYYIHCNLTVIRRVSPSLHDQSGD</sequence>
<evidence type="ECO:0000313" key="1">
    <source>
        <dbReference type="EMBL" id="SPJ74724.1"/>
    </source>
</evidence>
<evidence type="ECO:0000313" key="2">
    <source>
        <dbReference type="Proteomes" id="UP001187734"/>
    </source>
</evidence>
<dbReference type="AlphaFoldDB" id="A0AAE8M5X3"/>
<organism evidence="1 2">
    <name type="scientific">Fusarium torulosum</name>
    <dbReference type="NCBI Taxonomy" id="33205"/>
    <lineage>
        <taxon>Eukaryota</taxon>
        <taxon>Fungi</taxon>
        <taxon>Dikarya</taxon>
        <taxon>Ascomycota</taxon>
        <taxon>Pezizomycotina</taxon>
        <taxon>Sordariomycetes</taxon>
        <taxon>Hypocreomycetidae</taxon>
        <taxon>Hypocreales</taxon>
        <taxon>Nectriaceae</taxon>
        <taxon>Fusarium</taxon>
    </lineage>
</organism>
<gene>
    <name evidence="1" type="ORF">FTOL_04455</name>
</gene>
<name>A0AAE8M5X3_9HYPO</name>
<protein>
    <submittedName>
        <fullName evidence="1">Uncharacterized protein</fullName>
    </submittedName>
</protein>
<keyword evidence="2" id="KW-1185">Reference proteome</keyword>
<dbReference type="Proteomes" id="UP001187734">
    <property type="component" value="Unassembled WGS sequence"/>
</dbReference>
<reference evidence="1" key="1">
    <citation type="submission" date="2018-03" db="EMBL/GenBank/DDBJ databases">
        <authorList>
            <person name="Guldener U."/>
        </authorList>
    </citation>
    <scope>NUCLEOTIDE SEQUENCE</scope>
</reference>